<organism evidence="3 4">
    <name type="scientific">Paeniclostridium hominis</name>
    <dbReference type="NCBI Taxonomy" id="2764329"/>
    <lineage>
        <taxon>Bacteria</taxon>
        <taxon>Bacillati</taxon>
        <taxon>Bacillota</taxon>
        <taxon>Clostridia</taxon>
        <taxon>Peptostreptococcales</taxon>
        <taxon>Peptostreptococcaceae</taxon>
        <taxon>Paeniclostridium</taxon>
    </lineage>
</organism>
<comment type="caution">
    <text evidence="3">The sequence shown here is derived from an EMBL/GenBank/DDBJ whole genome shotgun (WGS) entry which is preliminary data.</text>
</comment>
<dbReference type="InterPro" id="IPR008763">
    <property type="entry name" value="Peptidase_S55"/>
</dbReference>
<evidence type="ECO:0000256" key="1">
    <source>
        <dbReference type="SAM" id="SignalP"/>
    </source>
</evidence>
<dbReference type="PROSITE" id="PS51494">
    <property type="entry name" value="SPOIVB"/>
    <property type="match status" value="1"/>
</dbReference>
<accession>A0ABR7K198</accession>
<protein>
    <recommendedName>
        <fullName evidence="2">Peptidase S55 domain-containing protein</fullName>
    </recommendedName>
</protein>
<dbReference type="Proteomes" id="UP000611796">
    <property type="component" value="Unassembled WGS sequence"/>
</dbReference>
<evidence type="ECO:0000313" key="3">
    <source>
        <dbReference type="EMBL" id="MBC6002881.1"/>
    </source>
</evidence>
<feature type="chain" id="PRO_5045321161" description="Peptidase S55 domain-containing protein" evidence="1">
    <location>
        <begin position="25"/>
        <end position="320"/>
    </location>
</feature>
<evidence type="ECO:0000259" key="2">
    <source>
        <dbReference type="PROSITE" id="PS51494"/>
    </source>
</evidence>
<dbReference type="Pfam" id="PF05580">
    <property type="entry name" value="Peptidase_S55"/>
    <property type="match status" value="1"/>
</dbReference>
<feature type="domain" description="Peptidase S55" evidence="2">
    <location>
        <begin position="95"/>
        <end position="320"/>
    </location>
</feature>
<dbReference type="RefSeq" id="WP_147544915.1">
    <property type="nucleotide sequence ID" value="NZ_JACRWD010000001.1"/>
</dbReference>
<proteinExistence type="predicted"/>
<keyword evidence="1" id="KW-0732">Signal</keyword>
<reference evidence="3 4" key="1">
    <citation type="submission" date="2020-08" db="EMBL/GenBank/DDBJ databases">
        <authorList>
            <person name="Liu C."/>
            <person name="Sun Q."/>
        </authorList>
    </citation>
    <scope>NUCLEOTIDE SEQUENCE [LARGE SCALE GENOMIC DNA]</scope>
    <source>
        <strain evidence="3 4">NSJ-45</strain>
    </source>
</reference>
<dbReference type="EMBL" id="JACRWD010000001">
    <property type="protein sequence ID" value="MBC6002881.1"/>
    <property type="molecule type" value="Genomic_DNA"/>
</dbReference>
<keyword evidence="4" id="KW-1185">Reference proteome</keyword>
<name>A0ABR7K198_9FIRM</name>
<feature type="signal peptide" evidence="1">
    <location>
        <begin position="1"/>
        <end position="24"/>
    </location>
</feature>
<evidence type="ECO:0000313" key="4">
    <source>
        <dbReference type="Proteomes" id="UP000611796"/>
    </source>
</evidence>
<gene>
    <name evidence="3" type="ORF">H8891_03625</name>
</gene>
<sequence length="320" mass="36182">MRQFKKLISLTAIAILLSTNLGFAQSKAEKLMPSADVVFVNLNLKYPIVQMVLNKDTDFKEEDIILSAISINKKLRYNLNDLTDLYKSENEKVLVRFIRDKKEYSQIFTSKDFRGIYLSFTQQFYGTITAVKEDGSFVGLSHNIKGSEVADSTQVFETTYVHSIKATLFNSGGLKPHIKENEDGKLNYIGDIGKYSDYGVEGKLKENKFEDKKSMDIAKPKKGIAYIYCKSPITNEKKLHQIEILKTYEDGAKIKVKDKELKEYRGGVIGGMSGSPVIQDGKLIGGVRSSLIYNHKIGYISNIDYMLNNEKDKSESNIDK</sequence>